<dbReference type="Pfam" id="PF01412">
    <property type="entry name" value="ArfGap"/>
    <property type="match status" value="1"/>
</dbReference>
<evidence type="ECO:0000256" key="2">
    <source>
        <dbReference type="ARBA" id="ARBA00022723"/>
    </source>
</evidence>
<dbReference type="InterPro" id="IPR037278">
    <property type="entry name" value="ARFGAP/RecO"/>
</dbReference>
<feature type="region of interest" description="Disordered" evidence="6">
    <location>
        <begin position="143"/>
        <end position="213"/>
    </location>
</feature>
<evidence type="ECO:0000256" key="1">
    <source>
        <dbReference type="ARBA" id="ARBA00022468"/>
    </source>
</evidence>
<dbReference type="PANTHER" id="PTHR45686">
    <property type="entry name" value="ADP-RIBOSYLATION FACTOR GTPASE ACTIVATING PROTEIN 3, ISOFORM H-RELATED"/>
    <property type="match status" value="1"/>
</dbReference>
<dbReference type="PRINTS" id="PR00405">
    <property type="entry name" value="REVINTRACTNG"/>
</dbReference>
<evidence type="ECO:0000256" key="6">
    <source>
        <dbReference type="SAM" id="MobiDB-lite"/>
    </source>
</evidence>
<feature type="compositionally biased region" description="Low complexity" evidence="6">
    <location>
        <begin position="333"/>
        <end position="377"/>
    </location>
</feature>
<name>A0A7S3Y2V3_HETAK</name>
<dbReference type="InterPro" id="IPR038508">
    <property type="entry name" value="ArfGAP_dom_sf"/>
</dbReference>
<dbReference type="PROSITE" id="PS50115">
    <property type="entry name" value="ARFGAP"/>
    <property type="match status" value="1"/>
</dbReference>
<dbReference type="AlphaFoldDB" id="A0A7S3Y2V3"/>
<dbReference type="InterPro" id="IPR001164">
    <property type="entry name" value="ArfGAP_dom"/>
</dbReference>
<gene>
    <name evidence="8" type="ORF">HAKA00212_LOCUS18269</name>
</gene>
<dbReference type="GO" id="GO:0008270">
    <property type="term" value="F:zinc ion binding"/>
    <property type="evidence" value="ECO:0007669"/>
    <property type="project" value="UniProtKB-KW"/>
</dbReference>
<dbReference type="SUPFAM" id="SSF57863">
    <property type="entry name" value="ArfGap/RecO-like zinc finger"/>
    <property type="match status" value="1"/>
</dbReference>
<feature type="region of interest" description="Disordered" evidence="6">
    <location>
        <begin position="332"/>
        <end position="391"/>
    </location>
</feature>
<keyword evidence="2" id="KW-0479">Metal-binding</keyword>
<keyword evidence="4" id="KW-0862">Zinc</keyword>
<keyword evidence="3 5" id="KW-0863">Zinc-finger</keyword>
<dbReference type="CDD" id="cd08831">
    <property type="entry name" value="ArfGap_ArfGap2_3_like"/>
    <property type="match status" value="1"/>
</dbReference>
<dbReference type="GO" id="GO:0000139">
    <property type="term" value="C:Golgi membrane"/>
    <property type="evidence" value="ECO:0007669"/>
    <property type="project" value="GOC"/>
</dbReference>
<evidence type="ECO:0000313" key="8">
    <source>
        <dbReference type="EMBL" id="CAE0639454.1"/>
    </source>
</evidence>
<dbReference type="SMART" id="SM00105">
    <property type="entry name" value="ArfGap"/>
    <property type="match status" value="1"/>
</dbReference>
<reference evidence="8" key="1">
    <citation type="submission" date="2021-01" db="EMBL/GenBank/DDBJ databases">
        <authorList>
            <person name="Corre E."/>
            <person name="Pelletier E."/>
            <person name="Niang G."/>
            <person name="Scheremetjew M."/>
            <person name="Finn R."/>
            <person name="Kale V."/>
            <person name="Holt S."/>
            <person name="Cochrane G."/>
            <person name="Meng A."/>
            <person name="Brown T."/>
            <person name="Cohen L."/>
        </authorList>
    </citation>
    <scope>NUCLEOTIDE SEQUENCE</scope>
    <source>
        <strain evidence="8">CCMP3107</strain>
    </source>
</reference>
<dbReference type="GO" id="GO:0005096">
    <property type="term" value="F:GTPase activator activity"/>
    <property type="evidence" value="ECO:0007669"/>
    <property type="project" value="UniProtKB-KW"/>
</dbReference>
<dbReference type="GO" id="GO:0048205">
    <property type="term" value="P:COPI coating of Golgi vesicle"/>
    <property type="evidence" value="ECO:0007669"/>
    <property type="project" value="TreeGrafter"/>
</dbReference>
<sequence length="502" mass="51276">MNSENRTCFDCPTRNPTWASATYGIFICYDCSSVHRNMGVHITFVRSCDLDEWRPDQLERMKLGGNGNAKLYFRQHGNTGKEGERKYTHRVAQMYKTHLDKLVNQKLSEGNNIEPEPEFKQNDGSVDGLDALLMGLGSPRNNGDSLIIKKSSSDPQLAEHTPIPAAPASMHAATPPASSLGGYQAPGLQKDTTQKSGETLPPTPHHTPGIHRNISAPVAASSPMLQPSAPALSVALQVPNSQGSGIAVPSNGPAPSASPLVMVGGNATGSLSSSVSSTKKKTRKLGAQKLGAIKMDFSQPAAPAAAAPAAAAPAAAAAAAAATSSRLSAAYVASTPSDPSPAPSLSTQYGKAAAPPSSTASAPAGYAGAGFAPRPSARAPPPPPAGESTLARDKFGSAKGIGSDMFFGASGDPDEQRELEAVRQRLEGLQGARAIGSDMVYGDGGGAGGYGAPAPGPHDDLGALAAQLASKAAGDLAAVGQAASSLKSKAAGFFEDLQYRYG</sequence>
<keyword evidence="1" id="KW-0343">GTPase activation</keyword>
<evidence type="ECO:0000256" key="4">
    <source>
        <dbReference type="ARBA" id="ARBA00022833"/>
    </source>
</evidence>
<proteinExistence type="predicted"/>
<accession>A0A7S3Y2V3</accession>
<protein>
    <recommendedName>
        <fullName evidence="7">Arf-GAP domain-containing protein</fullName>
    </recommendedName>
</protein>
<feature type="domain" description="Arf-GAP" evidence="7">
    <location>
        <begin position="1"/>
        <end position="96"/>
    </location>
</feature>
<evidence type="ECO:0000259" key="7">
    <source>
        <dbReference type="PROSITE" id="PS50115"/>
    </source>
</evidence>
<evidence type="ECO:0000256" key="3">
    <source>
        <dbReference type="ARBA" id="ARBA00022771"/>
    </source>
</evidence>
<dbReference type="Gene3D" id="1.10.220.150">
    <property type="entry name" value="Arf GTPase activating protein"/>
    <property type="match status" value="1"/>
</dbReference>
<dbReference type="EMBL" id="HBIU01040121">
    <property type="protein sequence ID" value="CAE0639454.1"/>
    <property type="molecule type" value="Transcribed_RNA"/>
</dbReference>
<evidence type="ECO:0000256" key="5">
    <source>
        <dbReference type="PROSITE-ProRule" id="PRU00288"/>
    </source>
</evidence>
<organism evidence="8">
    <name type="scientific">Heterosigma akashiwo</name>
    <name type="common">Chromophytic alga</name>
    <name type="synonym">Heterosigma carterae</name>
    <dbReference type="NCBI Taxonomy" id="2829"/>
    <lineage>
        <taxon>Eukaryota</taxon>
        <taxon>Sar</taxon>
        <taxon>Stramenopiles</taxon>
        <taxon>Ochrophyta</taxon>
        <taxon>Raphidophyceae</taxon>
        <taxon>Chattonellales</taxon>
        <taxon>Chattonellaceae</taxon>
        <taxon>Heterosigma</taxon>
    </lineage>
</organism>
<dbReference type="PANTHER" id="PTHR45686:SF4">
    <property type="entry name" value="ADP-RIBOSYLATION FACTOR GTPASE ACTIVATING PROTEIN 3, ISOFORM H"/>
    <property type="match status" value="1"/>
</dbReference>